<gene>
    <name evidence="3" type="ORF">SEMRO_167_G074600.1</name>
</gene>
<proteinExistence type="predicted"/>
<dbReference type="Pfam" id="PF02469">
    <property type="entry name" value="Fasciclin"/>
    <property type="match status" value="2"/>
</dbReference>
<reference evidence="3" key="1">
    <citation type="submission" date="2020-06" db="EMBL/GenBank/DDBJ databases">
        <authorList>
            <consortium name="Plant Systems Biology data submission"/>
        </authorList>
    </citation>
    <scope>NUCLEOTIDE SEQUENCE</scope>
    <source>
        <strain evidence="3">D6</strain>
    </source>
</reference>
<dbReference type="SMART" id="SM00554">
    <property type="entry name" value="FAS1"/>
    <property type="match status" value="2"/>
</dbReference>
<evidence type="ECO:0000256" key="1">
    <source>
        <dbReference type="SAM" id="SignalP"/>
    </source>
</evidence>
<feature type="signal peptide" evidence="1">
    <location>
        <begin position="1"/>
        <end position="27"/>
    </location>
</feature>
<dbReference type="PANTHER" id="PTHR10900:SF77">
    <property type="entry name" value="FI19380P1"/>
    <property type="match status" value="1"/>
</dbReference>
<dbReference type="Proteomes" id="UP001153069">
    <property type="component" value="Unassembled WGS sequence"/>
</dbReference>
<sequence length="438" mass="48437">MPSRTLPRSFGVAMLVLLLLQLPMVQASLSVPSLVNILNMNHDFFTFRAAMKLSGFWSELALYTVNDTTNDTSSTTTSSGYTLLAPDNEAFEKIAGKYLEPDWQPYLLALVEYHIVVGTFLSDQLVERGEGATFATLFGGKNVTLTEGDPLIFNDDGMLMDGNLVASNGVVHHLNSVLKPPNMQLSLLEQLALDPTVSIFYELLQMAASDNNNDWAAALLPSVDNEGPFTLLVPHNDAFADYDYQTLTNESATATVRNHIILDAIVMAYQQQQPTVVVTLNGESLLVDSTGIPDFGIQFHSSQKDTLASDGVWHIVDTVIWPAEVFDDALDFVEDLVFEEQDMANTTNATNSTLSRFLQRGTRTLTEYNFTTVMADDNTWDCDPLEQEFAPSCCPLRDLQFEEFCISLFGRAHYNSTGMIEAHAPWIGEYGVDGDPHV</sequence>
<evidence type="ECO:0000313" key="3">
    <source>
        <dbReference type="EMBL" id="CAB9503499.1"/>
    </source>
</evidence>
<feature type="chain" id="PRO_5040258056" evidence="1">
    <location>
        <begin position="28"/>
        <end position="438"/>
    </location>
</feature>
<keyword evidence="1" id="KW-0732">Signal</keyword>
<dbReference type="PANTHER" id="PTHR10900">
    <property type="entry name" value="PERIOSTIN-RELATED"/>
    <property type="match status" value="1"/>
</dbReference>
<feature type="domain" description="FAS1" evidence="2">
    <location>
        <begin position="31"/>
        <end position="178"/>
    </location>
</feature>
<keyword evidence="4" id="KW-1185">Reference proteome</keyword>
<organism evidence="3 4">
    <name type="scientific">Seminavis robusta</name>
    <dbReference type="NCBI Taxonomy" id="568900"/>
    <lineage>
        <taxon>Eukaryota</taxon>
        <taxon>Sar</taxon>
        <taxon>Stramenopiles</taxon>
        <taxon>Ochrophyta</taxon>
        <taxon>Bacillariophyta</taxon>
        <taxon>Bacillariophyceae</taxon>
        <taxon>Bacillariophycidae</taxon>
        <taxon>Naviculales</taxon>
        <taxon>Naviculaceae</taxon>
        <taxon>Seminavis</taxon>
    </lineage>
</organism>
<dbReference type="GO" id="GO:0005615">
    <property type="term" value="C:extracellular space"/>
    <property type="evidence" value="ECO:0007669"/>
    <property type="project" value="TreeGrafter"/>
</dbReference>
<dbReference type="InterPro" id="IPR000782">
    <property type="entry name" value="FAS1_domain"/>
</dbReference>
<feature type="domain" description="FAS1" evidence="2">
    <location>
        <begin position="184"/>
        <end position="320"/>
    </location>
</feature>
<name>A0A9N8DIZ2_9STRA</name>
<dbReference type="PROSITE" id="PS50213">
    <property type="entry name" value="FAS1"/>
    <property type="match status" value="2"/>
</dbReference>
<evidence type="ECO:0000259" key="2">
    <source>
        <dbReference type="PROSITE" id="PS50213"/>
    </source>
</evidence>
<protein>
    <submittedName>
        <fullName evidence="3">Beta-induced protein ig-h3</fullName>
    </submittedName>
</protein>
<accession>A0A9N8DIZ2</accession>
<comment type="caution">
    <text evidence="3">The sequence shown here is derived from an EMBL/GenBank/DDBJ whole genome shotgun (WGS) entry which is preliminary data.</text>
</comment>
<dbReference type="AlphaFoldDB" id="A0A9N8DIZ2"/>
<evidence type="ECO:0000313" key="4">
    <source>
        <dbReference type="Proteomes" id="UP001153069"/>
    </source>
</evidence>
<dbReference type="Gene3D" id="2.30.180.10">
    <property type="entry name" value="FAS1 domain"/>
    <property type="match status" value="2"/>
</dbReference>
<dbReference type="InterPro" id="IPR036378">
    <property type="entry name" value="FAS1_dom_sf"/>
</dbReference>
<dbReference type="EMBL" id="CAICTM010000166">
    <property type="protein sequence ID" value="CAB9503499.1"/>
    <property type="molecule type" value="Genomic_DNA"/>
</dbReference>
<dbReference type="SUPFAM" id="SSF82153">
    <property type="entry name" value="FAS1 domain"/>
    <property type="match status" value="2"/>
</dbReference>
<dbReference type="OrthoDB" id="286301at2759"/>
<dbReference type="InterPro" id="IPR050904">
    <property type="entry name" value="Adhesion/Biosynth-related"/>
</dbReference>